<evidence type="ECO:0000313" key="6">
    <source>
        <dbReference type="Proteomes" id="UP001470230"/>
    </source>
</evidence>
<evidence type="ECO:0000313" key="5">
    <source>
        <dbReference type="EMBL" id="KAK8885189.1"/>
    </source>
</evidence>
<dbReference type="InterPro" id="IPR036910">
    <property type="entry name" value="HMG_box_dom_sf"/>
</dbReference>
<keyword evidence="6" id="KW-1185">Reference proteome</keyword>
<dbReference type="SUPFAM" id="SSF47095">
    <property type="entry name" value="HMG-box"/>
    <property type="match status" value="1"/>
</dbReference>
<feature type="DNA-binding region" description="HMG box" evidence="3">
    <location>
        <begin position="28"/>
        <end position="96"/>
    </location>
</feature>
<keyword evidence="2" id="KW-0804">Transcription</keyword>
<dbReference type="Pfam" id="PF00505">
    <property type="entry name" value="HMG_box"/>
    <property type="match status" value="1"/>
</dbReference>
<comment type="caution">
    <text evidence="5">The sequence shown here is derived from an EMBL/GenBank/DDBJ whole genome shotgun (WGS) entry which is preliminary data.</text>
</comment>
<dbReference type="Proteomes" id="UP001470230">
    <property type="component" value="Unassembled WGS sequence"/>
</dbReference>
<proteinExistence type="predicted"/>
<keyword evidence="3" id="KW-0539">Nucleus</keyword>
<dbReference type="PROSITE" id="PS50118">
    <property type="entry name" value="HMG_BOX_2"/>
    <property type="match status" value="1"/>
</dbReference>
<dbReference type="SMART" id="SM00398">
    <property type="entry name" value="HMG"/>
    <property type="match status" value="1"/>
</dbReference>
<dbReference type="InterPro" id="IPR009071">
    <property type="entry name" value="HMG_box_dom"/>
</dbReference>
<dbReference type="Gene3D" id="1.10.30.10">
    <property type="entry name" value="High mobility group box domain"/>
    <property type="match status" value="1"/>
</dbReference>
<accession>A0ABR2K286</accession>
<dbReference type="InterPro" id="IPR050140">
    <property type="entry name" value="SRY-related_HMG-box_TF-like"/>
</dbReference>
<gene>
    <name evidence="5" type="ORF">M9Y10_044318</name>
</gene>
<keyword evidence="1 3" id="KW-0238">DNA-binding</keyword>
<organism evidence="5 6">
    <name type="scientific">Tritrichomonas musculus</name>
    <dbReference type="NCBI Taxonomy" id="1915356"/>
    <lineage>
        <taxon>Eukaryota</taxon>
        <taxon>Metamonada</taxon>
        <taxon>Parabasalia</taxon>
        <taxon>Tritrichomonadida</taxon>
        <taxon>Tritrichomonadidae</taxon>
        <taxon>Tritrichomonas</taxon>
    </lineage>
</organism>
<dbReference type="PANTHER" id="PTHR10270:SF161">
    <property type="entry name" value="SEX-DETERMINING REGION Y PROTEIN"/>
    <property type="match status" value="1"/>
</dbReference>
<dbReference type="PANTHER" id="PTHR10270">
    <property type="entry name" value="SOX TRANSCRIPTION FACTOR"/>
    <property type="match status" value="1"/>
</dbReference>
<evidence type="ECO:0000256" key="3">
    <source>
        <dbReference type="PROSITE-ProRule" id="PRU00267"/>
    </source>
</evidence>
<sequence length="174" mass="20562">MEQVYLESFDTIPLANVQEQNGSESSKKKRPPNAFIRFCLENRKPCRDNHPEMTNIEISSLLATEWNKLTEEQKNPYKLLAQEEQKKFKEENPQYGYDKAKQKRCLKKTNDFPKQLYDIPDIFTLVALPPEELRHCLNTFQNHLFLQFLNLQNLDQEADSSILDNITHTFQNQQ</sequence>
<feature type="domain" description="HMG box" evidence="4">
    <location>
        <begin position="28"/>
        <end position="96"/>
    </location>
</feature>
<name>A0ABR2K286_9EUKA</name>
<reference evidence="5 6" key="1">
    <citation type="submission" date="2024-04" db="EMBL/GenBank/DDBJ databases">
        <title>Tritrichomonas musculus Genome.</title>
        <authorList>
            <person name="Alves-Ferreira E."/>
            <person name="Grigg M."/>
            <person name="Lorenzi H."/>
            <person name="Galac M."/>
        </authorList>
    </citation>
    <scope>NUCLEOTIDE SEQUENCE [LARGE SCALE GENOMIC DNA]</scope>
    <source>
        <strain evidence="5 6">EAF2021</strain>
    </source>
</reference>
<protein>
    <recommendedName>
        <fullName evidence="4">HMG box domain-containing protein</fullName>
    </recommendedName>
</protein>
<evidence type="ECO:0000256" key="1">
    <source>
        <dbReference type="ARBA" id="ARBA00023125"/>
    </source>
</evidence>
<evidence type="ECO:0000259" key="4">
    <source>
        <dbReference type="PROSITE" id="PS50118"/>
    </source>
</evidence>
<dbReference type="EMBL" id="JAPFFF010000008">
    <property type="protein sequence ID" value="KAK8885189.1"/>
    <property type="molecule type" value="Genomic_DNA"/>
</dbReference>
<evidence type="ECO:0000256" key="2">
    <source>
        <dbReference type="ARBA" id="ARBA00023163"/>
    </source>
</evidence>